<dbReference type="Pfam" id="PF05739">
    <property type="entry name" value="SNARE"/>
    <property type="match status" value="1"/>
</dbReference>
<dbReference type="PANTHER" id="PTHR19957">
    <property type="entry name" value="SYNTAXIN"/>
    <property type="match status" value="1"/>
</dbReference>
<evidence type="ECO:0000256" key="2">
    <source>
        <dbReference type="ARBA" id="ARBA00022775"/>
    </source>
</evidence>
<organism evidence="6 7">
    <name type="scientific">Gnathostoma spinigerum</name>
    <dbReference type="NCBI Taxonomy" id="75299"/>
    <lineage>
        <taxon>Eukaryota</taxon>
        <taxon>Metazoa</taxon>
        <taxon>Ecdysozoa</taxon>
        <taxon>Nematoda</taxon>
        <taxon>Chromadorea</taxon>
        <taxon>Rhabditida</taxon>
        <taxon>Spirurina</taxon>
        <taxon>Gnathostomatomorpha</taxon>
        <taxon>Gnathostomatoidea</taxon>
        <taxon>Gnathostomatidae</taxon>
        <taxon>Gnathostoma</taxon>
    </lineage>
</organism>
<dbReference type="InterPro" id="IPR000727">
    <property type="entry name" value="T_SNARE_dom"/>
</dbReference>
<feature type="transmembrane region" description="Helical" evidence="4">
    <location>
        <begin position="244"/>
        <end position="265"/>
    </location>
</feature>
<dbReference type="InterPro" id="IPR006011">
    <property type="entry name" value="Syntaxin_N"/>
</dbReference>
<name>A0ABD6F1U2_9BILA</name>
<dbReference type="AlphaFoldDB" id="A0ABD6F1U2"/>
<evidence type="ECO:0000256" key="1">
    <source>
        <dbReference type="ARBA" id="ARBA00009063"/>
    </source>
</evidence>
<dbReference type="Gene3D" id="1.20.5.110">
    <property type="match status" value="1"/>
</dbReference>
<dbReference type="SMART" id="SM00503">
    <property type="entry name" value="SynN"/>
    <property type="match status" value="1"/>
</dbReference>
<dbReference type="Proteomes" id="UP001608902">
    <property type="component" value="Unassembled WGS sequence"/>
</dbReference>
<evidence type="ECO:0000256" key="4">
    <source>
        <dbReference type="SAM" id="Phobius"/>
    </source>
</evidence>
<dbReference type="SMART" id="SM00397">
    <property type="entry name" value="t_SNARE"/>
    <property type="match status" value="1"/>
</dbReference>
<dbReference type="Pfam" id="PF14523">
    <property type="entry name" value="Syntaxin_2"/>
    <property type="match status" value="1"/>
</dbReference>
<protein>
    <recommendedName>
        <fullName evidence="5">t-SNARE coiled-coil homology domain-containing protein</fullName>
    </recommendedName>
</protein>
<reference evidence="6 7" key="1">
    <citation type="submission" date="2024-08" db="EMBL/GenBank/DDBJ databases">
        <title>Gnathostoma spinigerum genome.</title>
        <authorList>
            <person name="Gonzalez-Bertolin B."/>
            <person name="Monzon S."/>
            <person name="Zaballos A."/>
            <person name="Jimenez P."/>
            <person name="Dekumyoy P."/>
            <person name="Varona S."/>
            <person name="Cuesta I."/>
            <person name="Sumanam S."/>
            <person name="Adisakwattana P."/>
            <person name="Gasser R.B."/>
            <person name="Hernandez-Gonzalez A."/>
            <person name="Young N.D."/>
            <person name="Perteguer M.J."/>
        </authorList>
    </citation>
    <scope>NUCLEOTIDE SEQUENCE [LARGE SCALE GENOMIC DNA]</scope>
    <source>
        <strain evidence="6">AL3</strain>
        <tissue evidence="6">Liver</tissue>
    </source>
</reference>
<sequence>MICVDVFVFRLSRICSFLVGMMDTESLTSTELVGAIATNIQRLSQNVQHLESLISKIGSNDDDDNLREQIKTVKASASATSKYTNTLMKQLVTLSNDQRSLKVQRERLMAELISVLNRLQMAQRNASRLEQQSMKAVSAQEGQITLQIENGDERERLEKGQLQIRRQQHLNEIRERNEAVRQLDQDISDVTQIMKDLARIVHDQGEIVDSIEANVEDASVQVQQGSVNVQRAVFYEQKARQKKFFIFIFLFALLLILALGAYFFFK</sequence>
<evidence type="ECO:0000256" key="3">
    <source>
        <dbReference type="SAM" id="Coils"/>
    </source>
</evidence>
<comment type="caution">
    <text evidence="6">The sequence shown here is derived from an EMBL/GenBank/DDBJ whole genome shotgun (WGS) entry which is preliminary data.</text>
</comment>
<proteinExistence type="inferred from homology"/>
<dbReference type="InterPro" id="IPR045242">
    <property type="entry name" value="Syntaxin"/>
</dbReference>
<accession>A0ABD6F1U2</accession>
<dbReference type="PANTHER" id="PTHR19957:SF411">
    <property type="entry name" value="LD23667P"/>
    <property type="match status" value="1"/>
</dbReference>
<gene>
    <name evidence="6" type="ORF">AB6A40_009584</name>
</gene>
<keyword evidence="4" id="KW-1133">Transmembrane helix</keyword>
<dbReference type="EMBL" id="JBGFUD010010343">
    <property type="protein sequence ID" value="MFH4982875.1"/>
    <property type="molecule type" value="Genomic_DNA"/>
</dbReference>
<dbReference type="PROSITE" id="PS50192">
    <property type="entry name" value="T_SNARE"/>
    <property type="match status" value="1"/>
</dbReference>
<dbReference type="InterPro" id="IPR010989">
    <property type="entry name" value="SNARE"/>
</dbReference>
<keyword evidence="3" id="KW-0175">Coiled coil</keyword>
<keyword evidence="2" id="KW-0813">Transport</keyword>
<keyword evidence="7" id="KW-1185">Reference proteome</keyword>
<evidence type="ECO:0000313" key="6">
    <source>
        <dbReference type="EMBL" id="MFH4982875.1"/>
    </source>
</evidence>
<keyword evidence="2" id="KW-0532">Neurotransmitter transport</keyword>
<keyword evidence="4" id="KW-0472">Membrane</keyword>
<dbReference type="CDD" id="cd15847">
    <property type="entry name" value="SNARE_syntaxin7_like"/>
    <property type="match status" value="1"/>
</dbReference>
<evidence type="ECO:0000313" key="7">
    <source>
        <dbReference type="Proteomes" id="UP001608902"/>
    </source>
</evidence>
<dbReference type="GO" id="GO:0006836">
    <property type="term" value="P:neurotransmitter transport"/>
    <property type="evidence" value="ECO:0007669"/>
    <property type="project" value="UniProtKB-KW"/>
</dbReference>
<dbReference type="Gene3D" id="1.20.58.70">
    <property type="match status" value="1"/>
</dbReference>
<keyword evidence="4" id="KW-0812">Transmembrane</keyword>
<feature type="coiled-coil region" evidence="3">
    <location>
        <begin position="105"/>
        <end position="132"/>
    </location>
</feature>
<comment type="similarity">
    <text evidence="1">Belongs to the syntaxin family.</text>
</comment>
<evidence type="ECO:0000259" key="5">
    <source>
        <dbReference type="PROSITE" id="PS50192"/>
    </source>
</evidence>
<feature type="domain" description="T-SNARE coiled-coil homology" evidence="5">
    <location>
        <begin position="170"/>
        <end position="232"/>
    </location>
</feature>
<dbReference type="SUPFAM" id="SSF47661">
    <property type="entry name" value="t-snare proteins"/>
    <property type="match status" value="1"/>
</dbReference>